<feature type="region of interest" description="Disordered" evidence="1">
    <location>
        <begin position="34"/>
        <end position="67"/>
    </location>
</feature>
<evidence type="ECO:0000256" key="2">
    <source>
        <dbReference type="SAM" id="SignalP"/>
    </source>
</evidence>
<evidence type="ECO:0000313" key="4">
    <source>
        <dbReference type="EMBL" id="KAE9029653.1"/>
    </source>
</evidence>
<feature type="compositionally biased region" description="Polar residues" evidence="1">
    <location>
        <begin position="55"/>
        <end position="67"/>
    </location>
</feature>
<protein>
    <recommendedName>
        <fullName evidence="7">RxLR effector protein</fullName>
    </recommendedName>
</protein>
<evidence type="ECO:0000313" key="3">
    <source>
        <dbReference type="EMBL" id="KAE9023927.1"/>
    </source>
</evidence>
<dbReference type="EMBL" id="QXFU01000699">
    <property type="protein sequence ID" value="KAE9023927.1"/>
    <property type="molecule type" value="Genomic_DNA"/>
</dbReference>
<evidence type="ECO:0000313" key="5">
    <source>
        <dbReference type="Proteomes" id="UP000429607"/>
    </source>
</evidence>
<feature type="chain" id="PRO_5036165065" description="RxLR effector protein" evidence="2">
    <location>
        <begin position="24"/>
        <end position="67"/>
    </location>
</feature>
<proteinExistence type="predicted"/>
<accession>A0A6A3M0F8</accession>
<dbReference type="AlphaFoldDB" id="A0A6A3M0F8"/>
<evidence type="ECO:0000256" key="1">
    <source>
        <dbReference type="SAM" id="MobiDB-lite"/>
    </source>
</evidence>
<dbReference type="Proteomes" id="UP000435112">
    <property type="component" value="Unassembled WGS sequence"/>
</dbReference>
<comment type="caution">
    <text evidence="3">The sequence shown here is derived from an EMBL/GenBank/DDBJ whole genome shotgun (WGS) entry which is preliminary data.</text>
</comment>
<organism evidence="3 6">
    <name type="scientific">Phytophthora rubi</name>
    <dbReference type="NCBI Taxonomy" id="129364"/>
    <lineage>
        <taxon>Eukaryota</taxon>
        <taxon>Sar</taxon>
        <taxon>Stramenopiles</taxon>
        <taxon>Oomycota</taxon>
        <taxon>Peronosporomycetes</taxon>
        <taxon>Peronosporales</taxon>
        <taxon>Peronosporaceae</taxon>
        <taxon>Phytophthora</taxon>
    </lineage>
</organism>
<dbReference type="EMBL" id="QXFV01000706">
    <property type="protein sequence ID" value="KAE9029653.1"/>
    <property type="molecule type" value="Genomic_DNA"/>
</dbReference>
<evidence type="ECO:0000313" key="6">
    <source>
        <dbReference type="Proteomes" id="UP000435112"/>
    </source>
</evidence>
<evidence type="ECO:0008006" key="7">
    <source>
        <dbReference type="Google" id="ProtNLM"/>
    </source>
</evidence>
<gene>
    <name evidence="4" type="ORF">PR001_g11462</name>
    <name evidence="3" type="ORF">PR002_g11583</name>
</gene>
<feature type="signal peptide" evidence="2">
    <location>
        <begin position="1"/>
        <end position="23"/>
    </location>
</feature>
<sequence>MGHREAAVHCLLSTFILIGAATGIAPKTTLNLLNPTTLVKNGPQPVSERPRPGGTSPSIFDNPKNCS</sequence>
<keyword evidence="2" id="KW-0732">Signal</keyword>
<reference evidence="5 6" key="1">
    <citation type="submission" date="2018-09" db="EMBL/GenBank/DDBJ databases">
        <title>Genomic investigation of the strawberry pathogen Phytophthora fragariae indicates pathogenicity is determined by transcriptional variation in three key races.</title>
        <authorList>
            <person name="Adams T.M."/>
            <person name="Armitage A.D."/>
            <person name="Sobczyk M.K."/>
            <person name="Bates H.J."/>
            <person name="Dunwell J.M."/>
            <person name="Nellist C.F."/>
            <person name="Harrison R.J."/>
        </authorList>
    </citation>
    <scope>NUCLEOTIDE SEQUENCE [LARGE SCALE GENOMIC DNA]</scope>
    <source>
        <strain evidence="4 5">SCRP249</strain>
        <strain evidence="3 6">SCRP324</strain>
    </source>
</reference>
<dbReference type="Proteomes" id="UP000429607">
    <property type="component" value="Unassembled WGS sequence"/>
</dbReference>
<name>A0A6A3M0F8_9STRA</name>